<accession>A0A172X0K4</accession>
<dbReference type="GO" id="GO:0016787">
    <property type="term" value="F:hydrolase activity"/>
    <property type="evidence" value="ECO:0007669"/>
    <property type="project" value="UniProtKB-KW"/>
</dbReference>
<dbReference type="InterPro" id="IPR056442">
    <property type="entry name" value="GINT1_N"/>
</dbReference>
<dbReference type="SUPFAM" id="SSF75005">
    <property type="entry name" value="Arabinanase/levansucrase/invertase"/>
    <property type="match status" value="1"/>
</dbReference>
<reference evidence="2" key="1">
    <citation type="journal article" date="2016" name="PLoS ONE">
        <title>Genetic Diversity of O-Antigens in Hafnia alvei and the Development of a Suspension Array for Serotype Detection.</title>
        <authorList>
            <person name="Duan Z."/>
            <person name="Niedziela T."/>
            <person name="Lugowski C."/>
            <person name="Cao B."/>
            <person name="Wang T."/>
            <person name="Xu L."/>
            <person name="Yang B."/>
            <person name="Liu B."/>
            <person name="Wang L."/>
        </authorList>
    </citation>
    <scope>NUCLEOTIDE SEQUENCE</scope>
    <source>
        <strain evidence="2">PCM1221</strain>
    </source>
</reference>
<dbReference type="AlphaFoldDB" id="A0A172X0K4"/>
<evidence type="ECO:0000259" key="1">
    <source>
        <dbReference type="Pfam" id="PF24793"/>
    </source>
</evidence>
<sequence length="302" mass="35166">MINVINKYLYKAFGQDVWRIGVSNTSFLKFISEGELSIKWLEINKKNDYEADPFVFEMNGMAYIAFEKFRYTHGNAKIHCVDINGKEYNFFSEINKVKGHKSFPYIFHDDCNVYCIPETSDLNAILLYKFNNEKAKFILEKKLLLNGEFIDSFVYEHNEVYYLFTSRVTTPYRLELYTASSLYEEFKKHTSSPITDDACHGRNAGGIIKENDSLYRVAQNCSKTYGGSISIRKIEKLAPDAYQEVSFTEIEPLPPYSKGIHTLSYINNMVVIDGKCERFSMKNLFRKVMYKNLKKNGIEIDF</sequence>
<dbReference type="RefSeq" id="WP_131000394.1">
    <property type="nucleotide sequence ID" value="NZ_SISX01000068.1"/>
</dbReference>
<dbReference type="EMBL" id="KX117094">
    <property type="protein sequence ID" value="ANF30158.1"/>
    <property type="molecule type" value="Genomic_DNA"/>
</dbReference>
<proteinExistence type="predicted"/>
<keyword evidence="2" id="KW-0378">Hydrolase</keyword>
<organism evidence="2">
    <name type="scientific">Hafnia alvei</name>
    <dbReference type="NCBI Taxonomy" id="569"/>
    <lineage>
        <taxon>Bacteria</taxon>
        <taxon>Pseudomonadati</taxon>
        <taxon>Pseudomonadota</taxon>
        <taxon>Gammaproteobacteria</taxon>
        <taxon>Enterobacterales</taxon>
        <taxon>Hafniaceae</taxon>
        <taxon>Hafnia</taxon>
    </lineage>
</organism>
<dbReference type="Pfam" id="PF24793">
    <property type="entry name" value="GINT1_N"/>
    <property type="match status" value="1"/>
</dbReference>
<protein>
    <submittedName>
        <fullName evidence="2">Glycosyl hydrolase family 43</fullName>
    </submittedName>
</protein>
<name>A0A172X0K4_HAFAL</name>
<feature type="domain" description="Glucosamine inositolphosphorylceramide transferase 1 N-terminal" evidence="1">
    <location>
        <begin position="46"/>
        <end position="246"/>
    </location>
</feature>
<evidence type="ECO:0000313" key="2">
    <source>
        <dbReference type="EMBL" id="ANF30158.1"/>
    </source>
</evidence>
<dbReference type="InterPro" id="IPR023296">
    <property type="entry name" value="Glyco_hydro_beta-prop_sf"/>
</dbReference>
<dbReference type="Gene3D" id="2.115.10.20">
    <property type="entry name" value="Glycosyl hydrolase domain, family 43"/>
    <property type="match status" value="1"/>
</dbReference>